<dbReference type="CDD" id="cd08545">
    <property type="entry name" value="YcnI_like"/>
    <property type="match status" value="1"/>
</dbReference>
<feature type="signal peptide" evidence="1">
    <location>
        <begin position="1"/>
        <end position="26"/>
    </location>
</feature>
<accession>A0ABW3WWJ2</accession>
<evidence type="ECO:0000256" key="1">
    <source>
        <dbReference type="SAM" id="SignalP"/>
    </source>
</evidence>
<dbReference type="Proteomes" id="UP001597176">
    <property type="component" value="Unassembled WGS sequence"/>
</dbReference>
<keyword evidence="1" id="KW-0732">Signal</keyword>
<organism evidence="3 4">
    <name type="scientific">Methylobacterium marchantiae</name>
    <dbReference type="NCBI Taxonomy" id="600331"/>
    <lineage>
        <taxon>Bacteria</taxon>
        <taxon>Pseudomonadati</taxon>
        <taxon>Pseudomonadota</taxon>
        <taxon>Alphaproteobacteria</taxon>
        <taxon>Hyphomicrobiales</taxon>
        <taxon>Methylobacteriaceae</taxon>
        <taxon>Methylobacterium</taxon>
    </lineage>
</organism>
<dbReference type="InterPro" id="IPR007410">
    <property type="entry name" value="LpqE-like"/>
</dbReference>
<dbReference type="RefSeq" id="WP_238205490.1">
    <property type="nucleotide sequence ID" value="NZ_JBHTND010000008.1"/>
</dbReference>
<reference evidence="4" key="1">
    <citation type="journal article" date="2019" name="Int. J. Syst. Evol. Microbiol.">
        <title>The Global Catalogue of Microorganisms (GCM) 10K type strain sequencing project: providing services to taxonomists for standard genome sequencing and annotation.</title>
        <authorList>
            <consortium name="The Broad Institute Genomics Platform"/>
            <consortium name="The Broad Institute Genome Sequencing Center for Infectious Disease"/>
            <person name="Wu L."/>
            <person name="Ma J."/>
        </authorList>
    </citation>
    <scope>NUCLEOTIDE SEQUENCE [LARGE SCALE GENOMIC DNA]</scope>
    <source>
        <strain evidence="4">CCUG 56108</strain>
    </source>
</reference>
<dbReference type="Gene3D" id="2.60.40.1890">
    <property type="entry name" value="PCu(A)C copper chaperone"/>
    <property type="match status" value="1"/>
</dbReference>
<gene>
    <name evidence="3" type="ORF">ACFQ4G_08290</name>
</gene>
<feature type="chain" id="PRO_5047108694" evidence="1">
    <location>
        <begin position="27"/>
        <end position="333"/>
    </location>
</feature>
<feature type="domain" description="YncI copper-binding" evidence="2">
    <location>
        <begin position="25"/>
        <end position="170"/>
    </location>
</feature>
<keyword evidence="4" id="KW-1185">Reference proteome</keyword>
<evidence type="ECO:0000313" key="4">
    <source>
        <dbReference type="Proteomes" id="UP001597176"/>
    </source>
</evidence>
<dbReference type="PANTHER" id="PTHR36302">
    <property type="entry name" value="BLR7088 PROTEIN"/>
    <property type="match status" value="1"/>
</dbReference>
<dbReference type="Gene3D" id="2.60.40.2230">
    <property type="entry name" value="Uncharacterised protein YcnI-like PF07987, DUF1775"/>
    <property type="match status" value="1"/>
</dbReference>
<dbReference type="Pfam" id="PF04314">
    <property type="entry name" value="PCuAC"/>
    <property type="match status" value="1"/>
</dbReference>
<sequence>MNRISRPTIAAAVIVTLSVTAALSHAVLDRREASPNASYRGVVQITHGCDGEPTNRVSVTIPEGVIGAKPMPKPGWTLATQKGPYARAYPSYHGDVSEGVKTITWSGGSLPDDQVDEFTFLARVSDAFAPGATIHFPVEQDCASKTTRWSEIPAAGQDAHALKFPAPAVMIVAAQGKASSKAPVAASSTVKAGDLTIDTPWMRATPGGATVAGGYVRIGNEGRQADRLLSASIPIAASGSIHSMTMEGGVMKMAAVDGGLVIRPGETVELKPGSYHLMFEGLKTAPKVGEPISGSLTFERAGTVAVTFGVAPIGARAPNAPAAPEPAAGSHQH</sequence>
<dbReference type="InterPro" id="IPR058248">
    <property type="entry name" value="Lxx211020-like"/>
</dbReference>
<proteinExistence type="predicted"/>
<evidence type="ECO:0000259" key="2">
    <source>
        <dbReference type="Pfam" id="PF07987"/>
    </source>
</evidence>
<comment type="caution">
    <text evidence="3">The sequence shown here is derived from an EMBL/GenBank/DDBJ whole genome shotgun (WGS) entry which is preliminary data.</text>
</comment>
<dbReference type="InterPro" id="IPR012533">
    <property type="entry name" value="YcnI-copper_dom"/>
</dbReference>
<dbReference type="Pfam" id="PF07987">
    <property type="entry name" value="DUF1775"/>
    <property type="match status" value="1"/>
</dbReference>
<dbReference type="PANTHER" id="PTHR36302:SF1">
    <property type="entry name" value="COPPER CHAPERONE PCU(A)C"/>
    <property type="match status" value="1"/>
</dbReference>
<dbReference type="EMBL" id="JBHTND010000008">
    <property type="protein sequence ID" value="MFD1301581.1"/>
    <property type="molecule type" value="Genomic_DNA"/>
</dbReference>
<name>A0ABW3WWJ2_9HYPH</name>
<dbReference type="InterPro" id="IPR038507">
    <property type="entry name" value="YcnI-like_sf"/>
</dbReference>
<dbReference type="InterPro" id="IPR036182">
    <property type="entry name" value="PCuAC_sf"/>
</dbReference>
<protein>
    <submittedName>
        <fullName evidence="3">DUF1775 domain-containing protein</fullName>
    </submittedName>
</protein>
<evidence type="ECO:0000313" key="3">
    <source>
        <dbReference type="EMBL" id="MFD1301581.1"/>
    </source>
</evidence>
<dbReference type="SUPFAM" id="SSF110087">
    <property type="entry name" value="DR1885-like metal-binding protein"/>
    <property type="match status" value="1"/>
</dbReference>